<proteinExistence type="predicted"/>
<organism evidence="1">
    <name type="scientific">marine metagenome</name>
    <dbReference type="NCBI Taxonomy" id="408172"/>
    <lineage>
        <taxon>unclassified sequences</taxon>
        <taxon>metagenomes</taxon>
        <taxon>ecological metagenomes</taxon>
    </lineage>
</organism>
<sequence length="146" mass="16255">MPKRIVIFCLCLNLWLSHAFPVTSHAHCEGISGPAHFSLYKNRQATFNSVANADYEQKYDIEWFIGSKVLGSATRNGGESFTLKGSNLSSNSFSVTGSYKNNGQWFISHHKIFPDSEGGIQVRFEDGTCDNSFETSPDLKILININ</sequence>
<dbReference type="AlphaFoldDB" id="A0A382NG01"/>
<accession>A0A382NG01</accession>
<reference evidence="1" key="1">
    <citation type="submission" date="2018-05" db="EMBL/GenBank/DDBJ databases">
        <authorList>
            <person name="Lanie J.A."/>
            <person name="Ng W.-L."/>
            <person name="Kazmierczak K.M."/>
            <person name="Andrzejewski T.M."/>
            <person name="Davidsen T.M."/>
            <person name="Wayne K.J."/>
            <person name="Tettelin H."/>
            <person name="Glass J.I."/>
            <person name="Rusch D."/>
            <person name="Podicherti R."/>
            <person name="Tsui H.-C.T."/>
            <person name="Winkler M.E."/>
        </authorList>
    </citation>
    <scope>NUCLEOTIDE SEQUENCE</scope>
</reference>
<evidence type="ECO:0000313" key="1">
    <source>
        <dbReference type="EMBL" id="SVC58511.1"/>
    </source>
</evidence>
<protein>
    <submittedName>
        <fullName evidence="1">Uncharacterized protein</fullName>
    </submittedName>
</protein>
<dbReference type="EMBL" id="UINC01099330">
    <property type="protein sequence ID" value="SVC58511.1"/>
    <property type="molecule type" value="Genomic_DNA"/>
</dbReference>
<gene>
    <name evidence="1" type="ORF">METZ01_LOCUS311365</name>
</gene>
<name>A0A382NG01_9ZZZZ</name>